<dbReference type="RefSeq" id="WP_015749672.1">
    <property type="nucleotide sequence ID" value="NC_013235.1"/>
</dbReference>
<dbReference type="InParanoid" id="C8X6V9"/>
<reference evidence="2 3" key="2">
    <citation type="journal article" date="2010" name="Stand. Genomic Sci.">
        <title>Complete genome sequence of Nakamurella multipartita type strain (Y-104).</title>
        <authorList>
            <person name="Tice H."/>
            <person name="Mayilraj S."/>
            <person name="Sims D."/>
            <person name="Lapidus A."/>
            <person name="Nolan M."/>
            <person name="Lucas S."/>
            <person name="Glavina Del Rio T."/>
            <person name="Copeland A."/>
            <person name="Cheng J.F."/>
            <person name="Meincke L."/>
            <person name="Bruce D."/>
            <person name="Goodwin L."/>
            <person name="Pitluck S."/>
            <person name="Ivanova N."/>
            <person name="Mavromatis K."/>
            <person name="Ovchinnikova G."/>
            <person name="Pati A."/>
            <person name="Chen A."/>
            <person name="Palaniappan K."/>
            <person name="Land M."/>
            <person name="Hauser L."/>
            <person name="Chang Y.J."/>
            <person name="Jeffries C.D."/>
            <person name="Detter J.C."/>
            <person name="Brettin T."/>
            <person name="Rohde M."/>
            <person name="Goker M."/>
            <person name="Bristow J."/>
            <person name="Eisen J.A."/>
            <person name="Markowitz V."/>
            <person name="Hugenholtz P."/>
            <person name="Kyrpides N.C."/>
            <person name="Klenk H.P."/>
            <person name="Chen F."/>
        </authorList>
    </citation>
    <scope>NUCLEOTIDE SEQUENCE [LARGE SCALE GENOMIC DNA]</scope>
    <source>
        <strain evidence="3">ATCC 700099 / DSM 44233 / CIP 104796 / JCM 9543 / NBRC 105858 / Y-104</strain>
    </source>
</reference>
<evidence type="ECO:0000313" key="2">
    <source>
        <dbReference type="EMBL" id="ACV80857.1"/>
    </source>
</evidence>
<accession>C8X6V9</accession>
<feature type="domain" description="NAD(P)-binding" evidence="1">
    <location>
        <begin position="9"/>
        <end position="179"/>
    </location>
</feature>
<dbReference type="InterPro" id="IPR036291">
    <property type="entry name" value="NAD(P)-bd_dom_sf"/>
</dbReference>
<protein>
    <submittedName>
        <fullName evidence="2">NmrA family protein</fullName>
    </submittedName>
</protein>
<reference evidence="3" key="1">
    <citation type="submission" date="2009-09" db="EMBL/GenBank/DDBJ databases">
        <title>The complete genome of Nakamurella multipartita DSM 44233.</title>
        <authorList>
            <consortium name="US DOE Joint Genome Institute (JGI-PGF)"/>
            <person name="Lucas S."/>
            <person name="Copeland A."/>
            <person name="Lapidus A."/>
            <person name="Glavina del Rio T."/>
            <person name="Dalin E."/>
            <person name="Tice H."/>
            <person name="Bruce D."/>
            <person name="Goodwin L."/>
            <person name="Pitluck S."/>
            <person name="Kyrpides N."/>
            <person name="Mavromatis K."/>
            <person name="Ivanova N."/>
            <person name="Ovchinnikova G."/>
            <person name="Sims D."/>
            <person name="Meincke L."/>
            <person name="Brettin T."/>
            <person name="Detter J.C."/>
            <person name="Han C."/>
            <person name="Larimer F."/>
            <person name="Land M."/>
            <person name="Hauser L."/>
            <person name="Markowitz V."/>
            <person name="Cheng J.-F."/>
            <person name="Hugenholtz P."/>
            <person name="Woyke T."/>
            <person name="Wu D."/>
            <person name="Klenk H.-P."/>
            <person name="Eisen J.A."/>
        </authorList>
    </citation>
    <scope>NUCLEOTIDE SEQUENCE [LARGE SCALE GENOMIC DNA]</scope>
    <source>
        <strain evidence="3">ATCC 700099 / DSM 44233 / CIP 104796 / JCM 9543 / NBRC 105858 / Y-104</strain>
    </source>
</reference>
<dbReference type="PANTHER" id="PTHR47129">
    <property type="entry name" value="QUINONE OXIDOREDUCTASE 2"/>
    <property type="match status" value="1"/>
</dbReference>
<organism evidence="2 3">
    <name type="scientific">Nakamurella multipartita (strain ATCC 700099 / DSM 44233 / CIP 104796 / JCM 9543 / NBRC 105858 / Y-104)</name>
    <name type="common">Microsphaera multipartita</name>
    <dbReference type="NCBI Taxonomy" id="479431"/>
    <lineage>
        <taxon>Bacteria</taxon>
        <taxon>Bacillati</taxon>
        <taxon>Actinomycetota</taxon>
        <taxon>Actinomycetes</taxon>
        <taxon>Nakamurellales</taxon>
        <taxon>Nakamurellaceae</taxon>
        <taxon>Nakamurella</taxon>
    </lineage>
</organism>
<dbReference type="STRING" id="479431.Namu_4578"/>
<dbReference type="InterPro" id="IPR016040">
    <property type="entry name" value="NAD(P)-bd_dom"/>
</dbReference>
<dbReference type="SUPFAM" id="SSF51735">
    <property type="entry name" value="NAD(P)-binding Rossmann-fold domains"/>
    <property type="match status" value="1"/>
</dbReference>
<proteinExistence type="predicted"/>
<dbReference type="AlphaFoldDB" id="C8X6V9"/>
<dbReference type="PANTHER" id="PTHR47129:SF1">
    <property type="entry name" value="NMRA-LIKE DOMAIN-CONTAINING PROTEIN"/>
    <property type="match status" value="1"/>
</dbReference>
<dbReference type="HOGENOM" id="CLU_007383_10_4_11"/>
<dbReference type="KEGG" id="nml:Namu_4578"/>
<dbReference type="CDD" id="cd05269">
    <property type="entry name" value="TMR_SDR_a"/>
    <property type="match status" value="1"/>
</dbReference>
<dbReference type="InterPro" id="IPR052718">
    <property type="entry name" value="NmrA-type_oxidoreductase"/>
</dbReference>
<gene>
    <name evidence="2" type="ordered locus">Namu_4578</name>
</gene>
<keyword evidence="3" id="KW-1185">Reference proteome</keyword>
<dbReference type="Pfam" id="PF13460">
    <property type="entry name" value="NAD_binding_10"/>
    <property type="match status" value="1"/>
</dbReference>
<sequence length="288" mass="29656">MSSPIAVTGATGHLGGGVAAALSAAGVRQRLIVRSPERAPVLPAASVARASYDDAGAVRAALAGVDTVFMVSGAEEPDRLAGHRTFVDAAVAAGGSRLVYTSFFAAAPDATFTLARDHWHTEAHIRASGLRFTFLRNNLYADQLPLFAGPQGLLRGPAGDGRVSAVARRDVVDVAVAVLLAARSGPSEHDGRTYDLTGPQSLSLADAARIITEVTGRATRYQDETLEQAYRSRSGYGAAGWQLDAWVSTYTAIATGELAPVTGDVPLVAGHPATSLAALLAGPDGRSG</sequence>
<dbReference type="EMBL" id="CP001737">
    <property type="protein sequence ID" value="ACV80857.1"/>
    <property type="molecule type" value="Genomic_DNA"/>
</dbReference>
<dbReference type="Proteomes" id="UP000002218">
    <property type="component" value="Chromosome"/>
</dbReference>
<dbReference type="eggNOG" id="COG0702">
    <property type="taxonomic scope" value="Bacteria"/>
</dbReference>
<evidence type="ECO:0000259" key="1">
    <source>
        <dbReference type="Pfam" id="PF13460"/>
    </source>
</evidence>
<evidence type="ECO:0000313" key="3">
    <source>
        <dbReference type="Proteomes" id="UP000002218"/>
    </source>
</evidence>
<dbReference type="Gene3D" id="3.90.25.10">
    <property type="entry name" value="UDP-galactose 4-epimerase, domain 1"/>
    <property type="match status" value="1"/>
</dbReference>
<dbReference type="Gene3D" id="3.40.50.720">
    <property type="entry name" value="NAD(P)-binding Rossmann-like Domain"/>
    <property type="match status" value="1"/>
</dbReference>
<name>C8X6V9_NAKMY</name>